<dbReference type="AlphaFoldDB" id="A0A1Y2T446"/>
<sequence>MPVELDEIILRAMEKEPDDRFDSAVEMRDALADFLQLHLEGGPTCRSGDFPTMDVRAARARSAGQRRERGRAKRQRDPETARRRARIRNIVIVSAVVLVLLGGLGAGGWALWKFLDVPEVQVPPIVGVHITQAEEMLARRQAAAGHRLGAAQRPGAALHHRGPARARSWVKEGAVIELVSPRGPRPWSCPTWWAWTSTRPGPS</sequence>
<accession>A0A1Y2T446</accession>
<gene>
    <name evidence="3" type="ORF">A6D92_10190</name>
</gene>
<dbReference type="EMBL" id="LWLV01000822">
    <property type="protein sequence ID" value="OTA41079.1"/>
    <property type="molecule type" value="Genomic_DNA"/>
</dbReference>
<protein>
    <recommendedName>
        <fullName evidence="5">PASTA domain-containing protein</fullName>
    </recommendedName>
</protein>
<proteinExistence type="predicted"/>
<organism evidence="3 4">
    <name type="scientific">Symbiobacterium thermophilum</name>
    <dbReference type="NCBI Taxonomy" id="2734"/>
    <lineage>
        <taxon>Bacteria</taxon>
        <taxon>Bacillati</taxon>
        <taxon>Bacillota</taxon>
        <taxon>Clostridia</taxon>
        <taxon>Eubacteriales</taxon>
        <taxon>Symbiobacteriaceae</taxon>
        <taxon>Symbiobacterium</taxon>
    </lineage>
</organism>
<feature type="transmembrane region" description="Helical" evidence="2">
    <location>
        <begin position="90"/>
        <end position="112"/>
    </location>
</feature>
<evidence type="ECO:0008006" key="5">
    <source>
        <dbReference type="Google" id="ProtNLM"/>
    </source>
</evidence>
<keyword evidence="2" id="KW-0812">Transmembrane</keyword>
<evidence type="ECO:0000256" key="2">
    <source>
        <dbReference type="SAM" id="Phobius"/>
    </source>
</evidence>
<reference evidence="4" key="1">
    <citation type="submission" date="2016-04" db="EMBL/GenBank/DDBJ databases">
        <authorList>
            <person name="Antunes L.P."/>
            <person name="Martins L.F."/>
            <person name="Pereira R.V."/>
            <person name="Thomas A.M."/>
            <person name="Barbosa D."/>
            <person name="Nascimento L."/>
            <person name="Silva G.M."/>
            <person name="Condomitti G.W."/>
            <person name="Digiampietri L.A."/>
            <person name="Lombardi K.C."/>
            <person name="Ramos P.L."/>
            <person name="Quaggio R.B."/>
            <person name="Oliveira J.C."/>
            <person name="Pascon R.C."/>
            <person name="Cruz J.B."/>
            <person name="Silva A.M."/>
            <person name="Setubal J.C."/>
        </authorList>
    </citation>
    <scope>NUCLEOTIDE SEQUENCE [LARGE SCALE GENOMIC DNA]</scope>
</reference>
<name>A0A1Y2T446_SYMTR</name>
<keyword evidence="2" id="KW-1133">Transmembrane helix</keyword>
<keyword evidence="2" id="KW-0472">Membrane</keyword>
<comment type="caution">
    <text evidence="3">The sequence shown here is derived from an EMBL/GenBank/DDBJ whole genome shotgun (WGS) entry which is preliminary data.</text>
</comment>
<dbReference type="Proteomes" id="UP000194267">
    <property type="component" value="Unassembled WGS sequence"/>
</dbReference>
<evidence type="ECO:0000313" key="4">
    <source>
        <dbReference type="Proteomes" id="UP000194267"/>
    </source>
</evidence>
<feature type="region of interest" description="Disordered" evidence="1">
    <location>
        <begin position="58"/>
        <end position="80"/>
    </location>
</feature>
<evidence type="ECO:0000256" key="1">
    <source>
        <dbReference type="SAM" id="MobiDB-lite"/>
    </source>
</evidence>
<evidence type="ECO:0000313" key="3">
    <source>
        <dbReference type="EMBL" id="OTA41079.1"/>
    </source>
</evidence>